<dbReference type="WormBase" id="Bm16935">
    <property type="protein sequence ID" value="BM39021"/>
    <property type="gene ID" value="WBGene00255556"/>
</dbReference>
<evidence type="ECO:0000313" key="3">
    <source>
        <dbReference type="EMBL" id="VIO91850.1"/>
    </source>
</evidence>
<keyword evidence="1" id="KW-0472">Membrane</keyword>
<gene>
    <name evidence="2 5 6" type="ORF">Bm16935</name>
    <name evidence="3" type="ORF">BM_BM16935</name>
    <name evidence="2" type="ORF">BM_Bm16935</name>
</gene>
<evidence type="ECO:0000256" key="1">
    <source>
        <dbReference type="SAM" id="Phobius"/>
    </source>
</evidence>
<keyword evidence="4" id="KW-1185">Reference proteome</keyword>
<keyword evidence="1" id="KW-1133">Transmembrane helix</keyword>
<feature type="transmembrane region" description="Helical" evidence="1">
    <location>
        <begin position="119"/>
        <end position="136"/>
    </location>
</feature>
<evidence type="ECO:0000313" key="6">
    <source>
        <dbReference type="WormBase" id="Bm16935"/>
    </source>
</evidence>
<evidence type="ECO:0000313" key="2">
    <source>
        <dbReference type="EMBL" id="CRZ25693.1"/>
    </source>
</evidence>
<name>A0A0H5SAJ5_BRUMA</name>
<keyword evidence="1" id="KW-0812">Transmembrane</keyword>
<protein>
    <submittedName>
        <fullName evidence="2 5">Bm16935</fullName>
    </submittedName>
</protein>
<proteinExistence type="predicted"/>
<evidence type="ECO:0000313" key="4">
    <source>
        <dbReference type="Proteomes" id="UP000006672"/>
    </source>
</evidence>
<dbReference type="KEGG" id="bmy:BM_BM16935"/>
<dbReference type="CTD" id="66058488"/>
<dbReference type="GeneID" id="66058488"/>
<reference evidence="5" key="4">
    <citation type="submission" date="2019-12" db="UniProtKB">
        <authorList>
            <consortium name="WormBaseParasite"/>
        </authorList>
    </citation>
    <scope>IDENTIFICATION</scope>
</reference>
<dbReference type="AlphaFoldDB" id="A0A0H5SAJ5"/>
<feature type="transmembrane region" description="Helical" evidence="1">
    <location>
        <begin position="30"/>
        <end position="49"/>
    </location>
</feature>
<dbReference type="EMBL" id="LN857010">
    <property type="protein sequence ID" value="CRZ25693.1"/>
    <property type="molecule type" value="Genomic_DNA"/>
</dbReference>
<feature type="transmembrane region" description="Helical" evidence="1">
    <location>
        <begin position="83"/>
        <end position="101"/>
    </location>
</feature>
<dbReference type="EMBL" id="CAAKNF010000192">
    <property type="protein sequence ID" value="VIO91850.1"/>
    <property type="molecule type" value="Genomic_DNA"/>
</dbReference>
<organism evidence="2">
    <name type="scientific">Brugia malayi</name>
    <name type="common">Filarial nematode worm</name>
    <dbReference type="NCBI Taxonomy" id="6279"/>
    <lineage>
        <taxon>Eukaryota</taxon>
        <taxon>Metazoa</taxon>
        <taxon>Ecdysozoa</taxon>
        <taxon>Nematoda</taxon>
        <taxon>Chromadorea</taxon>
        <taxon>Rhabditida</taxon>
        <taxon>Spirurina</taxon>
        <taxon>Spiruromorpha</taxon>
        <taxon>Filarioidea</taxon>
        <taxon>Onchocercidae</taxon>
        <taxon>Brugia</taxon>
    </lineage>
</organism>
<feature type="transmembrane region" description="Helical" evidence="1">
    <location>
        <begin position="142"/>
        <end position="165"/>
    </location>
</feature>
<accession>A0A0H5SAJ5</accession>
<dbReference type="RefSeq" id="XP_042933216.1">
    <property type="nucleotide sequence ID" value="XM_043077282.1"/>
</dbReference>
<sequence>MFVVPMMWFHTLFISKLFPKYKEYLSWSNLSLRLSLAAVLNLAISALVFQTSNIGYFEKFLCYAKECIKLRKMYELWPPHRHAVLYLIYSALVHCAIRYCLHVTEDGKKNELRPFYRKYLHSVLLSTLIFMLTLHVQRINELHFAIIVLNYVHTLVAGAVVTFICS</sequence>
<dbReference type="WBParaSite" id="Bm16935.1">
    <property type="protein sequence ID" value="Bm16935.1"/>
    <property type="gene ID" value="WBGene00255556"/>
</dbReference>
<reference evidence="2 4" key="1">
    <citation type="journal article" date="2007" name="Science">
        <title>Draft genome of the filarial nematode parasite Brugia malayi.</title>
        <authorList>
            <person name="Ghedin E."/>
            <person name="Wang S."/>
            <person name="Spiro D."/>
            <person name="Caler E."/>
            <person name="Zhao Q."/>
            <person name="Crabtree J."/>
            <person name="Allen J.E."/>
            <person name="Delcher A.L."/>
            <person name="Guiliano D.B."/>
            <person name="Miranda-Saavedra D."/>
            <person name="Angiuoli S.V."/>
            <person name="Creasy T."/>
            <person name="Amedeo P."/>
            <person name="Haas B."/>
            <person name="El-Sayed N.M."/>
            <person name="Wortman J.R."/>
            <person name="Feldblyum T."/>
            <person name="Tallon L."/>
            <person name="Schatz M."/>
            <person name="Shumway M."/>
            <person name="Koo H."/>
            <person name="Salzberg S.L."/>
            <person name="Schobel S."/>
            <person name="Pertea M."/>
            <person name="Pop M."/>
            <person name="White O."/>
            <person name="Barton G.J."/>
            <person name="Carlow C.K."/>
            <person name="Crawford M.J."/>
            <person name="Daub J."/>
            <person name="Dimmic M.W."/>
            <person name="Estes C.F."/>
            <person name="Foster J.M."/>
            <person name="Ganatra M."/>
            <person name="Gregory W.F."/>
            <person name="Johnson N.M."/>
            <person name="Jin J."/>
            <person name="Komuniecki R."/>
            <person name="Korf I."/>
            <person name="Kumar S."/>
            <person name="Laney S."/>
            <person name="Li B.W."/>
            <person name="Li W."/>
            <person name="Lindblom T.H."/>
            <person name="Lustigman S."/>
            <person name="Ma D."/>
            <person name="Maina C.V."/>
            <person name="Martin D.M."/>
            <person name="McCarter J.P."/>
            <person name="McReynolds L."/>
            <person name="Mitreva M."/>
            <person name="Nutman T.B."/>
            <person name="Parkinson J."/>
            <person name="Peregrin-Alvarez J.M."/>
            <person name="Poole C."/>
            <person name="Ren Q."/>
            <person name="Saunders L."/>
            <person name="Sluder A.E."/>
            <person name="Smith K."/>
            <person name="Stanke M."/>
            <person name="Unnasch T.R."/>
            <person name="Ware J."/>
            <person name="Wei A.D."/>
            <person name="Weil G."/>
            <person name="Williams D.J."/>
            <person name="Zhang Y."/>
            <person name="Williams S.A."/>
            <person name="Fraser-Liggett C."/>
            <person name="Slatko B."/>
            <person name="Blaxter M.L."/>
            <person name="Scott A.L."/>
        </authorList>
    </citation>
    <scope>NUCLEOTIDE SEQUENCE</scope>
    <source>
        <strain evidence="2 4">FR3</strain>
    </source>
</reference>
<reference evidence="3" key="3">
    <citation type="submission" date="2019-04" db="EMBL/GenBank/DDBJ databases">
        <authorList>
            <person name="Howe K."/>
            <person name="Paulini M."/>
            <person name="Williams G."/>
        </authorList>
    </citation>
    <scope>NUCLEOTIDE SEQUENCE [LARGE SCALE GENOMIC DNA]</scope>
    <source>
        <strain evidence="3">FR3</strain>
    </source>
</reference>
<dbReference type="Proteomes" id="UP000006672">
    <property type="component" value="Unassembled WGS sequence"/>
</dbReference>
<accession>A0A4E9F6E4</accession>
<evidence type="ECO:0000313" key="5">
    <source>
        <dbReference type="WBParaSite" id="Bm16935.1"/>
    </source>
</evidence>
<reference evidence="2" key="2">
    <citation type="submission" date="2012-12" db="EMBL/GenBank/DDBJ databases">
        <authorList>
            <person name="Gao Y.W."/>
            <person name="Fan S.T."/>
            <person name="Sun H.T."/>
            <person name="Wang Z."/>
            <person name="Gao X.L."/>
            <person name="Li Y.G."/>
            <person name="Wang T.C."/>
            <person name="Zhang K."/>
            <person name="Xu W.W."/>
            <person name="Yu Z.J."/>
            <person name="Xia X.Z."/>
        </authorList>
    </citation>
    <scope>NUCLEOTIDE SEQUENCE</scope>
    <source>
        <strain evidence="2">FR3</strain>
    </source>
</reference>